<evidence type="ECO:0000313" key="2">
    <source>
        <dbReference type="Proteomes" id="UP001629744"/>
    </source>
</evidence>
<reference evidence="1 2" key="1">
    <citation type="submission" date="2023-11" db="EMBL/GenBank/DDBJ databases">
        <authorList>
            <person name="Val-Calvo J."/>
            <person name="Scortti M."/>
            <person name="Vazquez-Boland J."/>
        </authorList>
    </citation>
    <scope>NUCLEOTIDE SEQUENCE [LARGE SCALE GENOMIC DNA]</scope>
    <source>
        <strain evidence="1 2">DSM 46662</strain>
    </source>
</reference>
<dbReference type="Gene3D" id="3.30.1330.40">
    <property type="entry name" value="RutC-like"/>
    <property type="match status" value="1"/>
</dbReference>
<dbReference type="RefSeq" id="WP_348608216.1">
    <property type="nucleotide sequence ID" value="NZ_CP157276.1"/>
</dbReference>
<dbReference type="Proteomes" id="UP001629744">
    <property type="component" value="Unassembled WGS sequence"/>
</dbReference>
<comment type="caution">
    <text evidence="1">The sequence shown here is derived from an EMBL/GenBank/DDBJ whole genome shotgun (WGS) entry which is preliminary data.</text>
</comment>
<gene>
    <name evidence="1" type="ORF">ABEU19_000735</name>
</gene>
<proteinExistence type="predicted"/>
<dbReference type="SUPFAM" id="SSF55298">
    <property type="entry name" value="YjgF-like"/>
    <property type="match status" value="1"/>
</dbReference>
<sequence>MCIRTASRPASQSVWGDHRTAITVVSTAGHARPGALVEIDAVAVVPDRLPGAPGLE</sequence>
<evidence type="ECO:0000313" key="1">
    <source>
        <dbReference type="EMBL" id="MFM1727277.1"/>
    </source>
</evidence>
<protein>
    <submittedName>
        <fullName evidence="1">Uncharacterized protein</fullName>
    </submittedName>
</protein>
<dbReference type="EMBL" id="JBDLNU010000001">
    <property type="protein sequence ID" value="MFM1727277.1"/>
    <property type="molecule type" value="Genomic_DNA"/>
</dbReference>
<name>A0ABW9FPV0_9NOCA</name>
<keyword evidence="2" id="KW-1185">Reference proteome</keyword>
<accession>A0ABW9FPV0</accession>
<dbReference type="InterPro" id="IPR035959">
    <property type="entry name" value="RutC-like_sf"/>
</dbReference>
<organism evidence="1 2">
    <name type="scientific">Prescottella soli</name>
    <dbReference type="NCBI Taxonomy" id="1543852"/>
    <lineage>
        <taxon>Bacteria</taxon>
        <taxon>Bacillati</taxon>
        <taxon>Actinomycetota</taxon>
        <taxon>Actinomycetes</taxon>
        <taxon>Mycobacteriales</taxon>
        <taxon>Nocardiaceae</taxon>
        <taxon>Prescottella</taxon>
    </lineage>
</organism>